<evidence type="ECO:0000313" key="1">
    <source>
        <dbReference type="EMBL" id="XCI27642.1"/>
    </source>
</evidence>
<name>A0AAU8HPS3_9FIRM</name>
<gene>
    <name evidence="1" type="ORF">PRVXH_001549</name>
</gene>
<accession>A0AAU8HPS3</accession>
<reference evidence="1" key="2">
    <citation type="submission" date="2024-06" db="EMBL/GenBank/DDBJ databases">
        <authorList>
            <person name="Petrova K.O."/>
            <person name="Toshchakov S.V."/>
            <person name="Boltjanskaja Y.V."/>
            <person name="Kevbrin V.V."/>
        </authorList>
    </citation>
    <scope>NUCLEOTIDE SEQUENCE</scope>
    <source>
        <strain evidence="1">Z-710</strain>
    </source>
</reference>
<dbReference type="PANTHER" id="PTHR34352:SF1">
    <property type="entry name" value="PROTEIN YHFA"/>
    <property type="match status" value="1"/>
</dbReference>
<dbReference type="PANTHER" id="PTHR34352">
    <property type="entry name" value="PROTEIN YHFA"/>
    <property type="match status" value="1"/>
</dbReference>
<sequence>MSNDKVETIVKWRGEMKFVGENSAGNTVDMNPQQSDGIRPTQMALMAIGGCTGVDVVQMLKKMKQPLEGLSIKVDGVRRQEHPRTYETITIKYYFSGKLDERKVKRAVRLSQEKYCGVSNMFVPTAELKYEWEIETT</sequence>
<reference evidence="1" key="1">
    <citation type="journal article" date="2018" name="Antonie Van Leeuwenhoek">
        <title>Proteinivorax hydrogeniformans sp. nov., an anaerobic, haloalkaliphilic bacterium fermenting proteinaceous compounds with high hydrogen production.</title>
        <authorList>
            <person name="Boltyanskaya Y."/>
            <person name="Detkova E."/>
            <person name="Pimenov N."/>
            <person name="Kevbrin V."/>
        </authorList>
    </citation>
    <scope>NUCLEOTIDE SEQUENCE</scope>
    <source>
        <strain evidence="1">Z-710</strain>
    </source>
</reference>
<dbReference type="InterPro" id="IPR036102">
    <property type="entry name" value="OsmC/Ohrsf"/>
</dbReference>
<dbReference type="RefSeq" id="WP_353892220.1">
    <property type="nucleotide sequence ID" value="NZ_CP159485.1"/>
</dbReference>
<dbReference type="AlphaFoldDB" id="A0AAU8HPS3"/>
<dbReference type="SUPFAM" id="SSF82784">
    <property type="entry name" value="OsmC-like"/>
    <property type="match status" value="1"/>
</dbReference>
<protein>
    <submittedName>
        <fullName evidence="1">OsmC family protein</fullName>
    </submittedName>
</protein>
<dbReference type="EMBL" id="CP159485">
    <property type="protein sequence ID" value="XCI27642.1"/>
    <property type="molecule type" value="Genomic_DNA"/>
</dbReference>
<proteinExistence type="predicted"/>
<organism evidence="1">
    <name type="scientific">Proteinivorax hydrogeniformans</name>
    <dbReference type="NCBI Taxonomy" id="1826727"/>
    <lineage>
        <taxon>Bacteria</taxon>
        <taxon>Bacillati</taxon>
        <taxon>Bacillota</taxon>
        <taxon>Clostridia</taxon>
        <taxon>Eubacteriales</taxon>
        <taxon>Proteinivoracaceae</taxon>
        <taxon>Proteinivorax</taxon>
    </lineage>
</organism>
<dbReference type="Gene3D" id="3.30.300.20">
    <property type="match status" value="1"/>
</dbReference>
<dbReference type="Pfam" id="PF02566">
    <property type="entry name" value="OsmC"/>
    <property type="match status" value="1"/>
</dbReference>
<dbReference type="InterPro" id="IPR015946">
    <property type="entry name" value="KH_dom-like_a/b"/>
</dbReference>
<dbReference type="InterPro" id="IPR003718">
    <property type="entry name" value="OsmC/Ohr_fam"/>
</dbReference>